<evidence type="ECO:0000256" key="1">
    <source>
        <dbReference type="ARBA" id="ARBA00004651"/>
    </source>
</evidence>
<evidence type="ECO:0000313" key="8">
    <source>
        <dbReference type="Proteomes" id="UP000466586"/>
    </source>
</evidence>
<feature type="transmembrane region" description="Helical" evidence="6">
    <location>
        <begin position="156"/>
        <end position="174"/>
    </location>
</feature>
<protein>
    <submittedName>
        <fullName evidence="7">Polysaccharide biosynthesis protein</fullName>
    </submittedName>
</protein>
<proteinExistence type="predicted"/>
<evidence type="ECO:0000256" key="3">
    <source>
        <dbReference type="ARBA" id="ARBA00022692"/>
    </source>
</evidence>
<sequence length="494" mass="56398">MGIIIKQTIKGTIYSYLGILIGFITTSIIQPHALDPSEVGLLGLLTSGTLLFAQFSILGFNGTARYFPYFRNEEKKHHGYLFLACVISLIGMILFTILAFVFKDQLIGYGAEKSKLLVKYYWYIIPLTFFTLFFNVFDLYARLLYNITTGLILKEFVKRIFILIAFLLIYFNLIGFGSFMVMWLIANIFPIIFMVSRLIKDNQFHFKPDFQFLDRTISSKLLTICFFTILTGAAPLIIQNIDTYYIYKKIGLSAAGIYSIAFFFATVISLPSRSLYSIAYTVIAESWKSNDMQNIITVYRKSCINQLLSALFIFIIIWANVGNIFKLLPPEYKDGEYVIFFVSLGFLIDSATGVNGVILATSKYFKYDSLFNFLLVGITIGANLWLIPIYGLNGGALASTLTFLIFNLFRFIFIWIAFKMQPFNYKSLLILVLGVIIYFISEWIIPVISNFIADGIVRSLFITFAFGLGTYYLNLSEDVNVLINKYLPVLKVKR</sequence>
<dbReference type="Proteomes" id="UP000466586">
    <property type="component" value="Unassembled WGS sequence"/>
</dbReference>
<feature type="transmembrane region" description="Helical" evidence="6">
    <location>
        <begin position="396"/>
        <end position="416"/>
    </location>
</feature>
<dbReference type="InterPro" id="IPR050833">
    <property type="entry name" value="Poly_Biosynth_Transport"/>
</dbReference>
<accession>A0A7K1YBC0</accession>
<dbReference type="PANTHER" id="PTHR30250:SF11">
    <property type="entry name" value="O-ANTIGEN TRANSPORTER-RELATED"/>
    <property type="match status" value="1"/>
</dbReference>
<feature type="transmembrane region" description="Helical" evidence="6">
    <location>
        <begin position="250"/>
        <end position="270"/>
    </location>
</feature>
<feature type="transmembrane region" description="Helical" evidence="6">
    <location>
        <begin position="220"/>
        <end position="238"/>
    </location>
</feature>
<keyword evidence="8" id="KW-1185">Reference proteome</keyword>
<feature type="transmembrane region" description="Helical" evidence="6">
    <location>
        <begin position="180"/>
        <end position="199"/>
    </location>
</feature>
<feature type="transmembrane region" description="Helical" evidence="6">
    <location>
        <begin position="370"/>
        <end position="390"/>
    </location>
</feature>
<dbReference type="PANTHER" id="PTHR30250">
    <property type="entry name" value="PST FAMILY PREDICTED COLANIC ACID TRANSPORTER"/>
    <property type="match status" value="1"/>
</dbReference>
<name>A0A7K1YBC0_9SPHI</name>
<feature type="transmembrane region" description="Helical" evidence="6">
    <location>
        <begin position="120"/>
        <end position="144"/>
    </location>
</feature>
<keyword evidence="5 6" id="KW-0472">Membrane</keyword>
<dbReference type="EMBL" id="WVHT01000005">
    <property type="protein sequence ID" value="MXV51661.1"/>
    <property type="molecule type" value="Genomic_DNA"/>
</dbReference>
<feature type="transmembrane region" description="Helical" evidence="6">
    <location>
        <begin position="80"/>
        <end position="100"/>
    </location>
</feature>
<keyword evidence="4 6" id="KW-1133">Transmembrane helix</keyword>
<evidence type="ECO:0000256" key="2">
    <source>
        <dbReference type="ARBA" id="ARBA00022475"/>
    </source>
</evidence>
<evidence type="ECO:0000313" key="7">
    <source>
        <dbReference type="EMBL" id="MXV51661.1"/>
    </source>
</evidence>
<reference evidence="7 8" key="1">
    <citation type="submission" date="2019-11" db="EMBL/GenBank/DDBJ databases">
        <title>Pedobacter sp. HMF7647 Genome sequencing and assembly.</title>
        <authorList>
            <person name="Kang H."/>
            <person name="Kim H."/>
            <person name="Joh K."/>
        </authorList>
    </citation>
    <scope>NUCLEOTIDE SEQUENCE [LARGE SCALE GENOMIC DNA]</scope>
    <source>
        <strain evidence="7 8">HMF7647</strain>
    </source>
</reference>
<keyword evidence="2" id="KW-1003">Cell membrane</keyword>
<evidence type="ECO:0000256" key="4">
    <source>
        <dbReference type="ARBA" id="ARBA00022989"/>
    </source>
</evidence>
<feature type="transmembrane region" description="Helical" evidence="6">
    <location>
        <begin position="39"/>
        <end position="60"/>
    </location>
</feature>
<evidence type="ECO:0000256" key="5">
    <source>
        <dbReference type="ARBA" id="ARBA00023136"/>
    </source>
</evidence>
<feature type="transmembrane region" description="Helical" evidence="6">
    <location>
        <begin position="337"/>
        <end position="358"/>
    </location>
</feature>
<feature type="transmembrane region" description="Helical" evidence="6">
    <location>
        <begin position="12"/>
        <end position="33"/>
    </location>
</feature>
<feature type="transmembrane region" description="Helical" evidence="6">
    <location>
        <begin position="455"/>
        <end position="475"/>
    </location>
</feature>
<dbReference type="GO" id="GO:0005886">
    <property type="term" value="C:plasma membrane"/>
    <property type="evidence" value="ECO:0007669"/>
    <property type="project" value="UniProtKB-SubCell"/>
</dbReference>
<organism evidence="7 8">
    <name type="scientific">Hufsiella arboris</name>
    <dbReference type="NCBI Taxonomy" id="2695275"/>
    <lineage>
        <taxon>Bacteria</taxon>
        <taxon>Pseudomonadati</taxon>
        <taxon>Bacteroidota</taxon>
        <taxon>Sphingobacteriia</taxon>
        <taxon>Sphingobacteriales</taxon>
        <taxon>Sphingobacteriaceae</taxon>
        <taxon>Hufsiella</taxon>
    </lineage>
</organism>
<feature type="transmembrane region" description="Helical" evidence="6">
    <location>
        <begin position="307"/>
        <end position="325"/>
    </location>
</feature>
<keyword evidence="3 6" id="KW-0812">Transmembrane</keyword>
<comment type="caution">
    <text evidence="7">The sequence shown here is derived from an EMBL/GenBank/DDBJ whole genome shotgun (WGS) entry which is preliminary data.</text>
</comment>
<dbReference type="RefSeq" id="WP_160844845.1">
    <property type="nucleotide sequence ID" value="NZ_WVHT01000005.1"/>
</dbReference>
<feature type="transmembrane region" description="Helical" evidence="6">
    <location>
        <begin position="428"/>
        <end position="449"/>
    </location>
</feature>
<comment type="subcellular location">
    <subcellularLocation>
        <location evidence="1">Cell membrane</location>
        <topology evidence="1">Multi-pass membrane protein</topology>
    </subcellularLocation>
</comment>
<gene>
    <name evidence="7" type="ORF">GS399_11820</name>
</gene>
<dbReference type="AlphaFoldDB" id="A0A7K1YBC0"/>
<evidence type="ECO:0000256" key="6">
    <source>
        <dbReference type="SAM" id="Phobius"/>
    </source>
</evidence>